<dbReference type="InterPro" id="IPR009057">
    <property type="entry name" value="Homeodomain-like_sf"/>
</dbReference>
<sequence>MDDRGEARTPRKQISAGERREQLVAAALRVMRRDGIAAASTRAICAEAGMPHGAFHYCFHSKKELYAALLASDIEIDLGAAWPHISPDASPFENIRTLLLAFWSQIETDPDAQLVLFDLGSFALRDPELQELPQHEHAASLEKATGYITRLADEARLDFAQDERVLAELVLDTLNGVAWSWLAHRDNDLARQSLERFASLAASFARTSSEHTS</sequence>
<dbReference type="PROSITE" id="PS50977">
    <property type="entry name" value="HTH_TETR_2"/>
    <property type="match status" value="1"/>
</dbReference>
<dbReference type="Proteomes" id="UP000182126">
    <property type="component" value="Chromosome I"/>
</dbReference>
<dbReference type="InterPro" id="IPR001647">
    <property type="entry name" value="HTH_TetR"/>
</dbReference>
<protein>
    <submittedName>
        <fullName evidence="6">DNA-binding transcriptional regulator YbjK</fullName>
    </submittedName>
</protein>
<dbReference type="GO" id="GO:0003700">
    <property type="term" value="F:DNA-binding transcription factor activity"/>
    <property type="evidence" value="ECO:0007669"/>
    <property type="project" value="TreeGrafter"/>
</dbReference>
<dbReference type="InterPro" id="IPR036271">
    <property type="entry name" value="Tet_transcr_reg_TetR-rel_C_sf"/>
</dbReference>
<evidence type="ECO:0000256" key="4">
    <source>
        <dbReference type="PROSITE-ProRule" id="PRU00335"/>
    </source>
</evidence>
<reference evidence="6 7" key="1">
    <citation type="submission" date="2016-10" db="EMBL/GenBank/DDBJ databases">
        <authorList>
            <person name="de Groot N.N."/>
        </authorList>
    </citation>
    <scope>NUCLEOTIDE SEQUENCE [LARGE SCALE GENOMIC DNA]</scope>
    <source>
        <strain evidence="6 7">DSM 15019</strain>
    </source>
</reference>
<dbReference type="SUPFAM" id="SSF48498">
    <property type="entry name" value="Tetracyclin repressor-like, C-terminal domain"/>
    <property type="match status" value="1"/>
</dbReference>
<gene>
    <name evidence="6" type="ORF">SAMN04489809_0666</name>
</gene>
<dbReference type="EMBL" id="LT629770">
    <property type="protein sequence ID" value="SDR92101.1"/>
    <property type="molecule type" value="Genomic_DNA"/>
</dbReference>
<dbReference type="GO" id="GO:0000976">
    <property type="term" value="F:transcription cis-regulatory region binding"/>
    <property type="evidence" value="ECO:0007669"/>
    <property type="project" value="TreeGrafter"/>
</dbReference>
<name>A0A1H1MYX5_9MICO</name>
<evidence type="ECO:0000256" key="3">
    <source>
        <dbReference type="ARBA" id="ARBA00023163"/>
    </source>
</evidence>
<dbReference type="GeneID" id="36300560"/>
<evidence type="ECO:0000313" key="7">
    <source>
        <dbReference type="Proteomes" id="UP000182126"/>
    </source>
</evidence>
<accession>A0A1H1MYX5</accession>
<feature type="DNA-binding region" description="H-T-H motif" evidence="4">
    <location>
        <begin position="40"/>
        <end position="59"/>
    </location>
</feature>
<dbReference type="Pfam" id="PF00440">
    <property type="entry name" value="TetR_N"/>
    <property type="match status" value="1"/>
</dbReference>
<dbReference type="RefSeq" id="WP_036340973.1">
    <property type="nucleotide sequence ID" value="NZ_LT629770.1"/>
</dbReference>
<proteinExistence type="predicted"/>
<dbReference type="SUPFAM" id="SSF46689">
    <property type="entry name" value="Homeodomain-like"/>
    <property type="match status" value="1"/>
</dbReference>
<evidence type="ECO:0000256" key="2">
    <source>
        <dbReference type="ARBA" id="ARBA00023125"/>
    </source>
</evidence>
<dbReference type="Gene3D" id="1.10.357.10">
    <property type="entry name" value="Tetracycline Repressor, domain 2"/>
    <property type="match status" value="1"/>
</dbReference>
<dbReference type="PANTHER" id="PTHR30055:SF234">
    <property type="entry name" value="HTH-TYPE TRANSCRIPTIONAL REGULATOR BETI"/>
    <property type="match status" value="1"/>
</dbReference>
<evidence type="ECO:0000259" key="5">
    <source>
        <dbReference type="PROSITE" id="PS50977"/>
    </source>
</evidence>
<dbReference type="PANTHER" id="PTHR30055">
    <property type="entry name" value="HTH-TYPE TRANSCRIPTIONAL REGULATOR RUTR"/>
    <property type="match status" value="1"/>
</dbReference>
<keyword evidence="3" id="KW-0804">Transcription</keyword>
<evidence type="ECO:0000313" key="6">
    <source>
        <dbReference type="EMBL" id="SDR92101.1"/>
    </source>
</evidence>
<feature type="domain" description="HTH tetR-type" evidence="5">
    <location>
        <begin position="17"/>
        <end position="77"/>
    </location>
</feature>
<organism evidence="6 7">
    <name type="scientific">Microbacterium paraoxydans</name>
    <dbReference type="NCBI Taxonomy" id="199592"/>
    <lineage>
        <taxon>Bacteria</taxon>
        <taxon>Bacillati</taxon>
        <taxon>Actinomycetota</taxon>
        <taxon>Actinomycetes</taxon>
        <taxon>Micrococcales</taxon>
        <taxon>Microbacteriaceae</taxon>
        <taxon>Microbacterium</taxon>
    </lineage>
</organism>
<evidence type="ECO:0000256" key="1">
    <source>
        <dbReference type="ARBA" id="ARBA00023015"/>
    </source>
</evidence>
<keyword evidence="2 4" id="KW-0238">DNA-binding</keyword>
<keyword evidence="1" id="KW-0805">Transcription regulation</keyword>
<dbReference type="InterPro" id="IPR050109">
    <property type="entry name" value="HTH-type_TetR-like_transc_reg"/>
</dbReference>
<dbReference type="AlphaFoldDB" id="A0A1H1MYX5"/>